<reference evidence="1 2" key="1">
    <citation type="submission" date="2016-09" db="EMBL/GenBank/DDBJ databases">
        <title>Complete genome of Desulfosporosinus sp. OL.</title>
        <authorList>
            <person name="Mardanov A."/>
            <person name="Beletsky A."/>
            <person name="Panova A."/>
            <person name="Karnachuk O."/>
            <person name="Ravin N."/>
        </authorList>
    </citation>
    <scope>NUCLEOTIDE SEQUENCE [LARGE SCALE GENOMIC DNA]</scope>
    <source>
        <strain evidence="1 2">OL</strain>
    </source>
</reference>
<dbReference type="EMBL" id="MLBF01000029">
    <property type="protein sequence ID" value="OLN29853.1"/>
    <property type="molecule type" value="Genomic_DNA"/>
</dbReference>
<proteinExistence type="predicted"/>
<dbReference type="Gene3D" id="2.40.100.20">
    <property type="match status" value="1"/>
</dbReference>
<keyword evidence="2" id="KW-1185">Reference proteome</keyword>
<gene>
    <name evidence="1" type="ORF">DSOL_3384</name>
</gene>
<dbReference type="AlphaFoldDB" id="A0A1Q8QR67"/>
<sequence>MVSKFDIAYWRDWESNKPLEEAPGEEAMAIYYGPELLSYHNGLIRVNIIGRIRMEQEELLETIGMRIWRQGIEKIKVERC</sequence>
<evidence type="ECO:0000313" key="1">
    <source>
        <dbReference type="EMBL" id="OLN29853.1"/>
    </source>
</evidence>
<accession>A0A1Q8QR67</accession>
<organism evidence="1 2">
    <name type="scientific">Desulfosporosinus metallidurans</name>
    <dbReference type="NCBI Taxonomy" id="1888891"/>
    <lineage>
        <taxon>Bacteria</taxon>
        <taxon>Bacillati</taxon>
        <taxon>Bacillota</taxon>
        <taxon>Clostridia</taxon>
        <taxon>Eubacteriales</taxon>
        <taxon>Desulfitobacteriaceae</taxon>
        <taxon>Desulfosporosinus</taxon>
    </lineage>
</organism>
<comment type="caution">
    <text evidence="1">The sequence shown here is derived from an EMBL/GenBank/DDBJ whole genome shotgun (WGS) entry which is preliminary data.</text>
</comment>
<protein>
    <submittedName>
        <fullName evidence="1">Uncharacterized protein</fullName>
    </submittedName>
</protein>
<evidence type="ECO:0000313" key="2">
    <source>
        <dbReference type="Proteomes" id="UP000186102"/>
    </source>
</evidence>
<name>A0A1Q8QR67_9FIRM</name>
<dbReference type="Proteomes" id="UP000186102">
    <property type="component" value="Unassembled WGS sequence"/>
</dbReference>